<dbReference type="Pfam" id="PF00155">
    <property type="entry name" value="Aminotran_1_2"/>
    <property type="match status" value="1"/>
</dbReference>
<dbReference type="InterPro" id="IPR004839">
    <property type="entry name" value="Aminotransferase_I/II_large"/>
</dbReference>
<accession>B2TB88</accession>
<dbReference type="GO" id="GO:0030170">
    <property type="term" value="F:pyridoxal phosphate binding"/>
    <property type="evidence" value="ECO:0007669"/>
    <property type="project" value="InterPro"/>
</dbReference>
<dbReference type="PANTHER" id="PTHR11879:SF37">
    <property type="entry name" value="AROMATIC-AMINO-ACID AMINOTRANSFERASE"/>
    <property type="match status" value="1"/>
</dbReference>
<evidence type="ECO:0000256" key="6">
    <source>
        <dbReference type="ARBA" id="ARBA00022898"/>
    </source>
</evidence>
<protein>
    <submittedName>
        <fullName evidence="8">Aspartate transaminase</fullName>
        <ecNumber evidence="8">2.6.1.1</ecNumber>
    </submittedName>
</protein>
<dbReference type="InterPro" id="IPR015421">
    <property type="entry name" value="PyrdxlP-dep_Trfase_major"/>
</dbReference>
<dbReference type="GO" id="GO:0042802">
    <property type="term" value="F:identical protein binding"/>
    <property type="evidence" value="ECO:0007669"/>
    <property type="project" value="TreeGrafter"/>
</dbReference>
<evidence type="ECO:0000256" key="4">
    <source>
        <dbReference type="ARBA" id="ARBA00022576"/>
    </source>
</evidence>
<dbReference type="InterPro" id="IPR015422">
    <property type="entry name" value="PyrdxlP-dep_Trfase_small"/>
</dbReference>
<comment type="subunit">
    <text evidence="3">Homodimer.</text>
</comment>
<evidence type="ECO:0000313" key="8">
    <source>
        <dbReference type="EMBL" id="ACD20830.1"/>
    </source>
</evidence>
<keyword evidence="6" id="KW-0663">Pyridoxal phosphate</keyword>
<dbReference type="PANTHER" id="PTHR11879">
    <property type="entry name" value="ASPARTATE AMINOTRANSFERASE"/>
    <property type="match status" value="1"/>
</dbReference>
<dbReference type="AlphaFoldDB" id="B2TB88"/>
<gene>
    <name evidence="8" type="ordered locus">Bphyt_6526</name>
</gene>
<dbReference type="GO" id="GO:0004838">
    <property type="term" value="F:L-tyrosine-2-oxoglutarate transaminase activity"/>
    <property type="evidence" value="ECO:0007669"/>
    <property type="project" value="TreeGrafter"/>
</dbReference>
<dbReference type="Proteomes" id="UP000001739">
    <property type="component" value="Chromosome 2"/>
</dbReference>
<dbReference type="FunFam" id="3.90.1150.10:FF:000001">
    <property type="entry name" value="Aspartate aminotransferase"/>
    <property type="match status" value="1"/>
</dbReference>
<dbReference type="STRING" id="398527.Bphyt_6526"/>
<evidence type="ECO:0000256" key="3">
    <source>
        <dbReference type="ARBA" id="ARBA00011738"/>
    </source>
</evidence>
<evidence type="ECO:0000256" key="1">
    <source>
        <dbReference type="ARBA" id="ARBA00001933"/>
    </source>
</evidence>
<feature type="domain" description="Aminotransferase class I/classII large" evidence="7">
    <location>
        <begin position="27"/>
        <end position="390"/>
    </location>
</feature>
<dbReference type="SUPFAM" id="SSF53383">
    <property type="entry name" value="PLP-dependent transferases"/>
    <property type="match status" value="1"/>
</dbReference>
<dbReference type="KEGG" id="bpy:Bphyt_6526"/>
<dbReference type="EC" id="2.6.1.1" evidence="8"/>
<dbReference type="GO" id="GO:0004069">
    <property type="term" value="F:L-aspartate:2-oxoglutarate aminotransferase activity"/>
    <property type="evidence" value="ECO:0007669"/>
    <property type="project" value="UniProtKB-EC"/>
</dbReference>
<reference evidence="8 9" key="1">
    <citation type="journal article" date="2011" name="J. Bacteriol.">
        <title>Complete genome sequence of the plant growth-promoting endophyte Burkholderia phytofirmans strain PsJN.</title>
        <authorList>
            <person name="Weilharter A."/>
            <person name="Mitter B."/>
            <person name="Shin M.V."/>
            <person name="Chain P.S."/>
            <person name="Nowak J."/>
            <person name="Sessitsch A."/>
        </authorList>
    </citation>
    <scope>NUCLEOTIDE SEQUENCE [LARGE SCALE GENOMIC DNA]</scope>
    <source>
        <strain evidence="9">DSM 17436 / LMG 22146 / PsJN</strain>
    </source>
</reference>
<dbReference type="Gene3D" id="3.40.640.10">
    <property type="entry name" value="Type I PLP-dependent aspartate aminotransferase-like (Major domain)"/>
    <property type="match status" value="1"/>
</dbReference>
<comment type="similarity">
    <text evidence="2">Belongs to the class-I pyridoxal-phosphate-dependent aminotransferase family.</text>
</comment>
<dbReference type="GO" id="GO:0033585">
    <property type="term" value="P:L-phenylalanine biosynthetic process from chorismate via phenylpyruvate"/>
    <property type="evidence" value="ECO:0007669"/>
    <property type="project" value="TreeGrafter"/>
</dbReference>
<dbReference type="InterPro" id="IPR000796">
    <property type="entry name" value="Asp_trans"/>
</dbReference>
<sequence length="396" mass="43331">MFAHVQPYAGDPILGLMETFAKDANPKKVNLGVGIYYDEDGRIPVLHSVRQAAASVTANGAPATYLPIEGDATYRSQVASLLFGEASPSVFQSLATVQTIGGSGALKVGADFLKVHFPESVVYVSNPTWDNHFGIFEGAGFSVAAYRYYDPATKGLDFDGLLLDLEQTKAKDIVLLHACCHNPTGVDPSRAQWTTILDLIEKRGLIPFVDAAYQGFGDGLNEDAFVIRELARRGLNFLVSNSFSKNFSLYGERCGTLLVHCAVETERDNVLGRVKLAVRRNYSSPPTHGMRLVSTVLGDASLRAEWTSELEAIRSRIVQMRQRLHVSLTEALPSRNFDYIVEQKGMFAYTGLSEKQVFALRADYGIYAVSSGRICIAGLNAGNVEYVARGLVELMR</sequence>
<dbReference type="InterPro" id="IPR015424">
    <property type="entry name" value="PyrdxlP-dep_Trfase"/>
</dbReference>
<proteinExistence type="inferred from homology"/>
<keyword evidence="4 8" id="KW-0032">Aminotransferase</keyword>
<organism evidence="8 9">
    <name type="scientific">Paraburkholderia phytofirmans (strain DSM 17436 / LMG 22146 / PsJN)</name>
    <name type="common">Burkholderia phytofirmans</name>
    <dbReference type="NCBI Taxonomy" id="398527"/>
    <lineage>
        <taxon>Bacteria</taxon>
        <taxon>Pseudomonadati</taxon>
        <taxon>Pseudomonadota</taxon>
        <taxon>Betaproteobacteria</taxon>
        <taxon>Burkholderiales</taxon>
        <taxon>Burkholderiaceae</taxon>
        <taxon>Paraburkholderia</taxon>
    </lineage>
</organism>
<dbReference type="OrthoDB" id="9766445at2"/>
<keyword evidence="5 8" id="KW-0808">Transferase</keyword>
<dbReference type="EMBL" id="CP001053">
    <property type="protein sequence ID" value="ACD20830.1"/>
    <property type="molecule type" value="Genomic_DNA"/>
</dbReference>
<dbReference type="NCBIfam" id="NF006719">
    <property type="entry name" value="PRK09257.1"/>
    <property type="match status" value="1"/>
</dbReference>
<evidence type="ECO:0000256" key="5">
    <source>
        <dbReference type="ARBA" id="ARBA00022679"/>
    </source>
</evidence>
<dbReference type="PRINTS" id="PR00799">
    <property type="entry name" value="TRANSAMINASE"/>
</dbReference>
<name>B2TB88_PARPJ</name>
<dbReference type="HOGENOM" id="CLU_032440_1_2_4"/>
<dbReference type="FunFam" id="3.40.640.10:FF:000066">
    <property type="entry name" value="Aspartate aminotransferase"/>
    <property type="match status" value="1"/>
</dbReference>
<dbReference type="CDD" id="cd00609">
    <property type="entry name" value="AAT_like"/>
    <property type="match status" value="1"/>
</dbReference>
<dbReference type="GO" id="GO:0005829">
    <property type="term" value="C:cytosol"/>
    <property type="evidence" value="ECO:0007669"/>
    <property type="project" value="TreeGrafter"/>
</dbReference>
<dbReference type="RefSeq" id="WP_012428334.1">
    <property type="nucleotide sequence ID" value="NC_010676.1"/>
</dbReference>
<evidence type="ECO:0000259" key="7">
    <source>
        <dbReference type="Pfam" id="PF00155"/>
    </source>
</evidence>
<evidence type="ECO:0000256" key="2">
    <source>
        <dbReference type="ARBA" id="ARBA00007441"/>
    </source>
</evidence>
<dbReference type="Gene3D" id="3.90.1150.10">
    <property type="entry name" value="Aspartate Aminotransferase, domain 1"/>
    <property type="match status" value="1"/>
</dbReference>
<evidence type="ECO:0000313" key="9">
    <source>
        <dbReference type="Proteomes" id="UP000001739"/>
    </source>
</evidence>
<comment type="cofactor">
    <cofactor evidence="1">
        <name>pyridoxal 5'-phosphate</name>
        <dbReference type="ChEBI" id="CHEBI:597326"/>
    </cofactor>
</comment>
<dbReference type="eggNOG" id="COG1448">
    <property type="taxonomic scope" value="Bacteria"/>
</dbReference>